<dbReference type="EMBL" id="CP048209">
    <property type="protein sequence ID" value="QHT59602.1"/>
    <property type="molecule type" value="Genomic_DNA"/>
</dbReference>
<feature type="domain" description="HTH araC/xylS-type" evidence="5">
    <location>
        <begin position="352"/>
        <end position="450"/>
    </location>
</feature>
<sequence length="466" mass="52757">MIRTLFVEDEYFVRQGFIHSLPWAKYGMRIIGEADNGEAALEFLRDHEVDLLVTDLTMPIKSGLELLHEAKTLYPSLPAVVLTCHRDFDCVQEALRLGAVDYIVKTRLDSEEIEQSLNRIRERLAERAADASRASAGLVLVPLAGAEEAWRDRVLHACRGAMSELPAGAWFLPEPPGAEWERVAGEAASAGWAAVQVTGHRQEDSRTVKELLSAYVTRAFPYRWAPRGGMLKVSIRDAKQSAAAKTNSAEDMAEIAKHWRSYGWVFEEAEFKDWLTLVQDREPPLAKLRPLVEEAASGWAMSEGMRTAGLKLREERDFMWETWTGRLTDARGCLLRRFASLHHSREVYASALRSLDVIREALKNGLNQVEVARVVGLSRSYFSQVFKDTFGMSFNEYVRAYSISNARKLLIQTSYPIYWIAEQSGFQDERYFSRVFRESTGLLPSEYRIRYAGIRGGKSESGLESV</sequence>
<evidence type="ECO:0000256" key="1">
    <source>
        <dbReference type="ARBA" id="ARBA00023015"/>
    </source>
</evidence>
<dbReference type="Gene3D" id="1.10.10.60">
    <property type="entry name" value="Homeodomain-like"/>
    <property type="match status" value="2"/>
</dbReference>
<dbReference type="Pfam" id="PF00072">
    <property type="entry name" value="Response_reg"/>
    <property type="match status" value="1"/>
</dbReference>
<dbReference type="GO" id="GO:0043565">
    <property type="term" value="F:sequence-specific DNA binding"/>
    <property type="evidence" value="ECO:0007669"/>
    <property type="project" value="InterPro"/>
</dbReference>
<dbReference type="PRINTS" id="PR00032">
    <property type="entry name" value="HTHARAC"/>
</dbReference>
<name>A0A6C0FUB4_9BACL</name>
<dbReference type="InterPro" id="IPR018060">
    <property type="entry name" value="HTH_AraC"/>
</dbReference>
<keyword evidence="1" id="KW-0805">Transcription regulation</keyword>
<organism evidence="7 8">
    <name type="scientific">Paenibacillus lycopersici</name>
    <dbReference type="NCBI Taxonomy" id="2704462"/>
    <lineage>
        <taxon>Bacteria</taxon>
        <taxon>Bacillati</taxon>
        <taxon>Bacillota</taxon>
        <taxon>Bacilli</taxon>
        <taxon>Bacillales</taxon>
        <taxon>Paenibacillaceae</taxon>
        <taxon>Paenibacillus</taxon>
    </lineage>
</organism>
<evidence type="ECO:0000256" key="4">
    <source>
        <dbReference type="PROSITE-ProRule" id="PRU00169"/>
    </source>
</evidence>
<keyword evidence="3" id="KW-0804">Transcription</keyword>
<dbReference type="GO" id="GO:0000160">
    <property type="term" value="P:phosphorelay signal transduction system"/>
    <property type="evidence" value="ECO:0007669"/>
    <property type="project" value="InterPro"/>
</dbReference>
<evidence type="ECO:0000259" key="6">
    <source>
        <dbReference type="PROSITE" id="PS50110"/>
    </source>
</evidence>
<keyword evidence="8" id="KW-1185">Reference proteome</keyword>
<keyword evidence="2" id="KW-0238">DNA-binding</keyword>
<keyword evidence="4" id="KW-0597">Phosphoprotein</keyword>
<dbReference type="SUPFAM" id="SSF46689">
    <property type="entry name" value="Homeodomain-like"/>
    <property type="match status" value="2"/>
</dbReference>
<dbReference type="PROSITE" id="PS01124">
    <property type="entry name" value="HTH_ARAC_FAMILY_2"/>
    <property type="match status" value="1"/>
</dbReference>
<evidence type="ECO:0000256" key="3">
    <source>
        <dbReference type="ARBA" id="ARBA00023163"/>
    </source>
</evidence>
<proteinExistence type="predicted"/>
<evidence type="ECO:0000313" key="7">
    <source>
        <dbReference type="EMBL" id="QHT59602.1"/>
    </source>
</evidence>
<evidence type="ECO:0000313" key="8">
    <source>
        <dbReference type="Proteomes" id="UP000476064"/>
    </source>
</evidence>
<dbReference type="InterPro" id="IPR011006">
    <property type="entry name" value="CheY-like_superfamily"/>
</dbReference>
<dbReference type="Gene3D" id="3.40.50.2300">
    <property type="match status" value="1"/>
</dbReference>
<evidence type="ECO:0000256" key="2">
    <source>
        <dbReference type="ARBA" id="ARBA00023125"/>
    </source>
</evidence>
<dbReference type="GO" id="GO:0003700">
    <property type="term" value="F:DNA-binding transcription factor activity"/>
    <property type="evidence" value="ECO:0007669"/>
    <property type="project" value="InterPro"/>
</dbReference>
<dbReference type="PANTHER" id="PTHR43280:SF2">
    <property type="entry name" value="HTH-TYPE TRANSCRIPTIONAL REGULATOR EXSA"/>
    <property type="match status" value="1"/>
</dbReference>
<dbReference type="InterPro" id="IPR009057">
    <property type="entry name" value="Homeodomain-like_sf"/>
</dbReference>
<dbReference type="SMART" id="SM00448">
    <property type="entry name" value="REC"/>
    <property type="match status" value="1"/>
</dbReference>
<dbReference type="InterPro" id="IPR001789">
    <property type="entry name" value="Sig_transdc_resp-reg_receiver"/>
</dbReference>
<dbReference type="CDD" id="cd17536">
    <property type="entry name" value="REC_YesN-like"/>
    <property type="match status" value="1"/>
</dbReference>
<dbReference type="KEGG" id="plyc:GXP70_06305"/>
<gene>
    <name evidence="7" type="ORF">GXP70_06305</name>
</gene>
<dbReference type="Pfam" id="PF12833">
    <property type="entry name" value="HTH_18"/>
    <property type="match status" value="1"/>
</dbReference>
<protein>
    <submittedName>
        <fullName evidence="7">Helix-turn-helix domain-containing protein</fullName>
    </submittedName>
</protein>
<dbReference type="Proteomes" id="UP000476064">
    <property type="component" value="Chromosome"/>
</dbReference>
<dbReference type="InterPro" id="IPR020449">
    <property type="entry name" value="Tscrpt_reg_AraC-type_HTH"/>
</dbReference>
<feature type="domain" description="Response regulatory" evidence="6">
    <location>
        <begin position="3"/>
        <end position="120"/>
    </location>
</feature>
<dbReference type="AlphaFoldDB" id="A0A6C0FUB4"/>
<dbReference type="PANTHER" id="PTHR43280">
    <property type="entry name" value="ARAC-FAMILY TRANSCRIPTIONAL REGULATOR"/>
    <property type="match status" value="1"/>
</dbReference>
<reference evidence="7 8" key="1">
    <citation type="submission" date="2020-01" db="EMBL/GenBank/DDBJ databases">
        <title>Paenibacillus sp. nov., isolated from tomato rhizosphere.</title>
        <authorList>
            <person name="Weon H.-Y."/>
            <person name="Lee S.A."/>
        </authorList>
    </citation>
    <scope>NUCLEOTIDE SEQUENCE [LARGE SCALE GENOMIC DNA]</scope>
    <source>
        <strain evidence="7 8">12200R-189</strain>
    </source>
</reference>
<accession>A0A6C0FUB4</accession>
<dbReference type="SUPFAM" id="SSF52172">
    <property type="entry name" value="CheY-like"/>
    <property type="match status" value="1"/>
</dbReference>
<dbReference type="SMART" id="SM00342">
    <property type="entry name" value="HTH_ARAC"/>
    <property type="match status" value="1"/>
</dbReference>
<feature type="modified residue" description="4-aspartylphosphate" evidence="4">
    <location>
        <position position="55"/>
    </location>
</feature>
<dbReference type="RefSeq" id="WP_162355668.1">
    <property type="nucleotide sequence ID" value="NZ_CP048209.1"/>
</dbReference>
<evidence type="ECO:0000259" key="5">
    <source>
        <dbReference type="PROSITE" id="PS01124"/>
    </source>
</evidence>
<dbReference type="PROSITE" id="PS50110">
    <property type="entry name" value="RESPONSE_REGULATORY"/>
    <property type="match status" value="1"/>
</dbReference>